<dbReference type="AlphaFoldDB" id="A0A939PMA1"/>
<name>A0A939PMA1_9ACTN</name>
<organism evidence="1 2">
    <name type="scientific">Actinomadura barringtoniae</name>
    <dbReference type="NCBI Taxonomy" id="1427535"/>
    <lineage>
        <taxon>Bacteria</taxon>
        <taxon>Bacillati</taxon>
        <taxon>Actinomycetota</taxon>
        <taxon>Actinomycetes</taxon>
        <taxon>Streptosporangiales</taxon>
        <taxon>Thermomonosporaceae</taxon>
        <taxon>Actinomadura</taxon>
    </lineage>
</organism>
<dbReference type="Proteomes" id="UP000669179">
    <property type="component" value="Unassembled WGS sequence"/>
</dbReference>
<evidence type="ECO:0000313" key="2">
    <source>
        <dbReference type="Proteomes" id="UP000669179"/>
    </source>
</evidence>
<proteinExistence type="predicted"/>
<keyword evidence="2" id="KW-1185">Reference proteome</keyword>
<gene>
    <name evidence="1" type="ORF">J4573_49675</name>
</gene>
<dbReference type="EMBL" id="JAGEOJ010000034">
    <property type="protein sequence ID" value="MBO2455235.1"/>
    <property type="molecule type" value="Genomic_DNA"/>
</dbReference>
<protein>
    <submittedName>
        <fullName evidence="1">Uncharacterized protein</fullName>
    </submittedName>
</protein>
<sequence>MAQTTMDTDADMARLEELAQALTGRGYRTMLVTGGGRARLEVLDRITSMPTGTVVCERDTGGEAWFWWSWADRIAPASAPADAAALVDLGLRREHDTA</sequence>
<accession>A0A939PMA1</accession>
<comment type="caution">
    <text evidence="1">The sequence shown here is derived from an EMBL/GenBank/DDBJ whole genome shotgun (WGS) entry which is preliminary data.</text>
</comment>
<dbReference type="RefSeq" id="WP_208263463.1">
    <property type="nucleotide sequence ID" value="NZ_JAGEOJ010000034.1"/>
</dbReference>
<evidence type="ECO:0000313" key="1">
    <source>
        <dbReference type="EMBL" id="MBO2455235.1"/>
    </source>
</evidence>
<reference evidence="1" key="1">
    <citation type="submission" date="2021-03" db="EMBL/GenBank/DDBJ databases">
        <authorList>
            <person name="Kanchanasin P."/>
            <person name="Saeng-In P."/>
            <person name="Phongsopitanun W."/>
            <person name="Yuki M."/>
            <person name="Kudo T."/>
            <person name="Ohkuma M."/>
            <person name="Tanasupawat S."/>
        </authorList>
    </citation>
    <scope>NUCLEOTIDE SEQUENCE</scope>
    <source>
        <strain evidence="1">GKU 128</strain>
    </source>
</reference>